<feature type="active site" description="Charge relay system" evidence="6">
    <location>
        <position position="161"/>
    </location>
</feature>
<dbReference type="PANTHER" id="PTHR43806:SF11">
    <property type="entry name" value="CEREVISIN-RELATED"/>
    <property type="match status" value="1"/>
</dbReference>
<keyword evidence="2 6" id="KW-0645">Protease</keyword>
<dbReference type="InterPro" id="IPR000209">
    <property type="entry name" value="Peptidase_S8/S53_dom"/>
</dbReference>
<dbReference type="Pfam" id="PF00082">
    <property type="entry name" value="Peptidase_S8"/>
    <property type="match status" value="1"/>
</dbReference>
<evidence type="ECO:0000256" key="5">
    <source>
        <dbReference type="ARBA" id="ARBA00022825"/>
    </source>
</evidence>
<dbReference type="InterPro" id="IPR050131">
    <property type="entry name" value="Peptidase_S8_subtilisin-like"/>
</dbReference>
<dbReference type="InterPro" id="IPR036852">
    <property type="entry name" value="Peptidase_S8/S53_dom_sf"/>
</dbReference>
<dbReference type="RefSeq" id="WP_130608325.1">
    <property type="nucleotide sequence ID" value="NZ_AP019400.1"/>
</dbReference>
<dbReference type="GO" id="GO:0004252">
    <property type="term" value="F:serine-type endopeptidase activity"/>
    <property type="evidence" value="ECO:0007669"/>
    <property type="project" value="UniProtKB-UniRule"/>
</dbReference>
<dbReference type="PROSITE" id="PS51892">
    <property type="entry name" value="SUBTILASE"/>
    <property type="match status" value="1"/>
</dbReference>
<dbReference type="PRINTS" id="PR00723">
    <property type="entry name" value="SUBTILISIN"/>
</dbReference>
<feature type="active site" description="Charge relay system" evidence="6">
    <location>
        <position position="132"/>
    </location>
</feature>
<sequence>MNVITKQLCRSAKSHPSIRTERRYIVLHRARDYHHCLKELKSSGITPVKTIESLRLICCHIDRSTKWNAIHNNSRVAYVGRDHIVKAHGLKQAQSKDTIIKARIPWNIRRVLAPPVWKASNQGSNIKLGIIDTGIARHPDLKIAGGVNTINGKSFHDDNGHGTHVAGIAAATGHQKIYGIAPKVSLYAVKVLDATGSGYITDIVEGINWCLANGIKIMNMSFGSTADSKLLKDTIRRARKQGAVMIASAGNSGHFFRQIDAPARYPETIAVAATTIKNRVAFFSSRGSGIDIAAPGVNILSTWLKGTYRRESGTSMSSPHVTGAAALLRGIKPNLSATKLILRLTKNALRIPGGVSAVGNGLLQVAPAARSLSCKKRLVQRH</sequence>
<dbReference type="SUPFAM" id="SSF52743">
    <property type="entry name" value="Subtilisin-like"/>
    <property type="match status" value="1"/>
</dbReference>
<proteinExistence type="inferred from homology"/>
<keyword evidence="9" id="KW-1185">Reference proteome</keyword>
<dbReference type="InterPro" id="IPR022398">
    <property type="entry name" value="Peptidase_S8_His-AS"/>
</dbReference>
<dbReference type="PANTHER" id="PTHR43806">
    <property type="entry name" value="PEPTIDASE S8"/>
    <property type="match status" value="1"/>
</dbReference>
<dbReference type="CDD" id="cd07477">
    <property type="entry name" value="Peptidases_S8_Subtilisin_subset"/>
    <property type="match status" value="1"/>
</dbReference>
<dbReference type="PROSITE" id="PS00138">
    <property type="entry name" value="SUBTILASE_SER"/>
    <property type="match status" value="1"/>
</dbReference>
<organism evidence="8 9">
    <name type="scientific">Cohnella abietis</name>
    <dbReference type="NCBI Taxonomy" id="2507935"/>
    <lineage>
        <taxon>Bacteria</taxon>
        <taxon>Bacillati</taxon>
        <taxon>Bacillota</taxon>
        <taxon>Bacilli</taxon>
        <taxon>Bacillales</taxon>
        <taxon>Paenibacillaceae</taxon>
        <taxon>Cohnella</taxon>
    </lineage>
</organism>
<gene>
    <name evidence="8" type="ORF">KCTCHS21_25180</name>
</gene>
<dbReference type="Proteomes" id="UP000289856">
    <property type="component" value="Chromosome"/>
</dbReference>
<dbReference type="InterPro" id="IPR015500">
    <property type="entry name" value="Peptidase_S8_subtilisin-rel"/>
</dbReference>
<dbReference type="OrthoDB" id="9798386at2"/>
<evidence type="ECO:0000256" key="2">
    <source>
        <dbReference type="ARBA" id="ARBA00022670"/>
    </source>
</evidence>
<dbReference type="KEGG" id="cohn:KCTCHS21_25180"/>
<dbReference type="PROSITE" id="PS00137">
    <property type="entry name" value="SUBTILASE_HIS"/>
    <property type="match status" value="1"/>
</dbReference>
<name>A0A3T1D530_9BACL</name>
<comment type="similarity">
    <text evidence="1 6">Belongs to the peptidase S8 family.</text>
</comment>
<keyword evidence="5 6" id="KW-0720">Serine protease</keyword>
<dbReference type="GO" id="GO:0046872">
    <property type="term" value="F:metal ion binding"/>
    <property type="evidence" value="ECO:0007669"/>
    <property type="project" value="UniProtKB-KW"/>
</dbReference>
<keyword evidence="4 6" id="KW-0378">Hydrolase</keyword>
<dbReference type="AlphaFoldDB" id="A0A3T1D530"/>
<dbReference type="InterPro" id="IPR034202">
    <property type="entry name" value="Subtilisin_Carlsberg-like"/>
</dbReference>
<dbReference type="Gene3D" id="3.40.50.200">
    <property type="entry name" value="Peptidase S8/S53 domain"/>
    <property type="match status" value="1"/>
</dbReference>
<dbReference type="InterPro" id="IPR023828">
    <property type="entry name" value="Peptidase_S8_Ser-AS"/>
</dbReference>
<accession>A0A3T1D530</accession>
<feature type="domain" description="Peptidase S8/S53" evidence="7">
    <location>
        <begin position="123"/>
        <end position="352"/>
    </location>
</feature>
<protein>
    <recommendedName>
        <fullName evidence="7">Peptidase S8/S53 domain-containing protein</fullName>
    </recommendedName>
</protein>
<evidence type="ECO:0000259" key="7">
    <source>
        <dbReference type="Pfam" id="PF00082"/>
    </source>
</evidence>
<evidence type="ECO:0000256" key="4">
    <source>
        <dbReference type="ARBA" id="ARBA00022801"/>
    </source>
</evidence>
<dbReference type="EMBL" id="AP019400">
    <property type="protein sequence ID" value="BBI33119.1"/>
    <property type="molecule type" value="Genomic_DNA"/>
</dbReference>
<evidence type="ECO:0000256" key="3">
    <source>
        <dbReference type="ARBA" id="ARBA00022723"/>
    </source>
</evidence>
<reference evidence="8 9" key="1">
    <citation type="submission" date="2019-01" db="EMBL/GenBank/DDBJ databases">
        <title>Complete genome sequence of Cohnella hallensis HS21 isolated from Korean fir (Abies koreana) rhizospheric soil.</title>
        <authorList>
            <person name="Jiang L."/>
            <person name="Kang S.W."/>
            <person name="Kim S."/>
            <person name="Jung J."/>
            <person name="Kim C.Y."/>
            <person name="Kim D.H."/>
            <person name="Kim S.W."/>
            <person name="Lee J."/>
        </authorList>
    </citation>
    <scope>NUCLEOTIDE SEQUENCE [LARGE SCALE GENOMIC DNA]</scope>
    <source>
        <strain evidence="8 9">HS21</strain>
    </source>
</reference>
<feature type="active site" description="Charge relay system" evidence="6">
    <location>
        <position position="315"/>
    </location>
</feature>
<evidence type="ECO:0000313" key="8">
    <source>
        <dbReference type="EMBL" id="BBI33119.1"/>
    </source>
</evidence>
<keyword evidence="3" id="KW-0479">Metal-binding</keyword>
<evidence type="ECO:0000256" key="1">
    <source>
        <dbReference type="ARBA" id="ARBA00011073"/>
    </source>
</evidence>
<evidence type="ECO:0000256" key="6">
    <source>
        <dbReference type="PROSITE-ProRule" id="PRU01240"/>
    </source>
</evidence>
<dbReference type="GO" id="GO:0006508">
    <property type="term" value="P:proteolysis"/>
    <property type="evidence" value="ECO:0007669"/>
    <property type="project" value="UniProtKB-KW"/>
</dbReference>
<evidence type="ECO:0000313" key="9">
    <source>
        <dbReference type="Proteomes" id="UP000289856"/>
    </source>
</evidence>